<dbReference type="InterPro" id="IPR005119">
    <property type="entry name" value="LysR_subst-bd"/>
</dbReference>
<dbReference type="PATRIC" id="fig|754436.4.peg.972"/>
<comment type="similarity">
    <text evidence="1">Belongs to the LysR transcriptional regulatory family.</text>
</comment>
<proteinExistence type="inferred from homology"/>
<keyword evidence="4" id="KW-0804">Transcription</keyword>
<dbReference type="PANTHER" id="PTHR30537">
    <property type="entry name" value="HTH-TYPE TRANSCRIPTIONAL REGULATOR"/>
    <property type="match status" value="1"/>
</dbReference>
<accession>A0A0J1GQN3</accession>
<protein>
    <submittedName>
        <fullName evidence="6">LysR family transcriptional regulator</fullName>
    </submittedName>
</protein>
<feature type="domain" description="HTH lysR-type" evidence="5">
    <location>
        <begin position="1"/>
        <end position="59"/>
    </location>
</feature>
<dbReference type="PRINTS" id="PR00039">
    <property type="entry name" value="HTHLYSR"/>
</dbReference>
<dbReference type="SUPFAM" id="SSF46785">
    <property type="entry name" value="Winged helix' DNA-binding domain"/>
    <property type="match status" value="1"/>
</dbReference>
<dbReference type="CDD" id="cd08422">
    <property type="entry name" value="PBP2_CrgA_like"/>
    <property type="match status" value="1"/>
</dbReference>
<dbReference type="SUPFAM" id="SSF53850">
    <property type="entry name" value="Periplasmic binding protein-like II"/>
    <property type="match status" value="1"/>
</dbReference>
<dbReference type="OrthoDB" id="9786526at2"/>
<evidence type="ECO:0000256" key="1">
    <source>
        <dbReference type="ARBA" id="ARBA00009437"/>
    </source>
</evidence>
<dbReference type="FunFam" id="3.40.190.290:FF:000001">
    <property type="entry name" value="Transcriptional regulator, LysR family"/>
    <property type="match status" value="1"/>
</dbReference>
<dbReference type="Gene3D" id="1.10.10.10">
    <property type="entry name" value="Winged helix-like DNA-binding domain superfamily/Winged helix DNA-binding domain"/>
    <property type="match status" value="1"/>
</dbReference>
<dbReference type="InterPro" id="IPR000847">
    <property type="entry name" value="LysR_HTH_N"/>
</dbReference>
<evidence type="ECO:0000256" key="3">
    <source>
        <dbReference type="ARBA" id="ARBA00023125"/>
    </source>
</evidence>
<evidence type="ECO:0000259" key="5">
    <source>
        <dbReference type="PROSITE" id="PS50931"/>
    </source>
</evidence>
<dbReference type="InterPro" id="IPR058163">
    <property type="entry name" value="LysR-type_TF_proteobact-type"/>
</dbReference>
<dbReference type="FunFam" id="1.10.10.10:FF:000001">
    <property type="entry name" value="LysR family transcriptional regulator"/>
    <property type="match status" value="1"/>
</dbReference>
<gene>
    <name evidence="6" type="ORF">ABT58_04565</name>
</gene>
<organism evidence="6 7">
    <name type="scientific">Photobacterium aphoticum</name>
    <dbReference type="NCBI Taxonomy" id="754436"/>
    <lineage>
        <taxon>Bacteria</taxon>
        <taxon>Pseudomonadati</taxon>
        <taxon>Pseudomonadota</taxon>
        <taxon>Gammaproteobacteria</taxon>
        <taxon>Vibrionales</taxon>
        <taxon>Vibrionaceae</taxon>
        <taxon>Photobacterium</taxon>
    </lineage>
</organism>
<dbReference type="Pfam" id="PF00126">
    <property type="entry name" value="HTH_1"/>
    <property type="match status" value="1"/>
</dbReference>
<evidence type="ECO:0000313" key="6">
    <source>
        <dbReference type="EMBL" id="KLV01719.1"/>
    </source>
</evidence>
<dbReference type="GO" id="GO:0003700">
    <property type="term" value="F:DNA-binding transcription factor activity"/>
    <property type="evidence" value="ECO:0007669"/>
    <property type="project" value="InterPro"/>
</dbReference>
<dbReference type="GO" id="GO:0003677">
    <property type="term" value="F:DNA binding"/>
    <property type="evidence" value="ECO:0007669"/>
    <property type="project" value="UniProtKB-KW"/>
</dbReference>
<dbReference type="PANTHER" id="PTHR30537:SF80">
    <property type="entry name" value="TRANSCRIPTIONAL REGULATOR"/>
    <property type="match status" value="1"/>
</dbReference>
<dbReference type="PROSITE" id="PS50931">
    <property type="entry name" value="HTH_LYSR"/>
    <property type="match status" value="1"/>
</dbReference>
<dbReference type="Pfam" id="PF03466">
    <property type="entry name" value="LysR_substrate"/>
    <property type="match status" value="1"/>
</dbReference>
<dbReference type="AlphaFoldDB" id="A0A0J1GQN3"/>
<evidence type="ECO:0000256" key="4">
    <source>
        <dbReference type="ARBA" id="ARBA00023163"/>
    </source>
</evidence>
<dbReference type="Proteomes" id="UP000036426">
    <property type="component" value="Unassembled WGS sequence"/>
</dbReference>
<dbReference type="InterPro" id="IPR036390">
    <property type="entry name" value="WH_DNA-bd_sf"/>
</dbReference>
<keyword evidence="3" id="KW-0238">DNA-binding</keyword>
<sequence length="300" mass="33473">MDQLSAMRAFVRVVQTGSFSAAGRDMHTTQTTISKKVAALENHIGVKLLTRSSRDHALTQAGAEYYETCVNLLGELDEAEARARSDIALPRGVLRITAPVAFGRLLLAPIISEFFSRYPDIQVDLLLSDKHVDLISDGIDVAIRARQLEDSTLIARHLFNNNMLVLASPDYFEQFGKPITPNDLQQHNCLAYAGMKTVNTWRFYDDDKEITVPVKGNFQSDNGDVLLEVALSGLGLVLLPIWMVKPYLESGQLVQVLANYTGQDIPFNAIYPHSRYTPLKVRCFVDFLKEKLAQCEALTL</sequence>
<evidence type="ECO:0000313" key="7">
    <source>
        <dbReference type="Proteomes" id="UP000036426"/>
    </source>
</evidence>
<reference evidence="6 7" key="1">
    <citation type="submission" date="2015-05" db="EMBL/GenBank/DDBJ databases">
        <title>Photobacterium galathea sp. nov.</title>
        <authorList>
            <person name="Machado H."/>
            <person name="Gram L."/>
        </authorList>
    </citation>
    <scope>NUCLEOTIDE SEQUENCE [LARGE SCALE GENOMIC DNA]</scope>
    <source>
        <strain evidence="6 7">DSM 25995</strain>
    </source>
</reference>
<keyword evidence="2" id="KW-0805">Transcription regulation</keyword>
<dbReference type="InterPro" id="IPR036388">
    <property type="entry name" value="WH-like_DNA-bd_sf"/>
</dbReference>
<evidence type="ECO:0000256" key="2">
    <source>
        <dbReference type="ARBA" id="ARBA00023015"/>
    </source>
</evidence>
<name>A0A0J1GQN3_9GAMM</name>
<keyword evidence="7" id="KW-1185">Reference proteome</keyword>
<dbReference type="RefSeq" id="WP_047873171.1">
    <property type="nucleotide sequence ID" value="NZ_BMYC01000001.1"/>
</dbReference>
<dbReference type="EMBL" id="LDOV01000010">
    <property type="protein sequence ID" value="KLV01719.1"/>
    <property type="molecule type" value="Genomic_DNA"/>
</dbReference>
<comment type="caution">
    <text evidence="6">The sequence shown here is derived from an EMBL/GenBank/DDBJ whole genome shotgun (WGS) entry which is preliminary data.</text>
</comment>
<dbReference type="Gene3D" id="3.40.190.290">
    <property type="match status" value="1"/>
</dbReference>